<reference evidence="2" key="1">
    <citation type="journal article" date="2021" name="Proc. Natl. Acad. Sci. U.S.A.">
        <title>A Catalog of Tens of Thousands of Viruses from Human Metagenomes Reveals Hidden Associations with Chronic Diseases.</title>
        <authorList>
            <person name="Tisza M.J."/>
            <person name="Buck C.B."/>
        </authorList>
    </citation>
    <scope>NUCLEOTIDE SEQUENCE</scope>
    <source>
        <strain evidence="2">CtZ5d16</strain>
    </source>
</reference>
<proteinExistence type="predicted"/>
<dbReference type="InterPro" id="IPR056906">
    <property type="entry name" value="ORF2/G2P_dom"/>
</dbReference>
<evidence type="ECO:0000313" key="2">
    <source>
        <dbReference type="EMBL" id="DAE15491.1"/>
    </source>
</evidence>
<feature type="domain" description="Replication-associated protein ORF2/G2P" evidence="1">
    <location>
        <begin position="66"/>
        <end position="161"/>
    </location>
</feature>
<accession>A0A8S5Q9K8</accession>
<protein>
    <recommendedName>
        <fullName evidence="1">Replication-associated protein ORF2/G2P domain-containing protein</fullName>
    </recommendedName>
</protein>
<evidence type="ECO:0000259" key="1">
    <source>
        <dbReference type="Pfam" id="PF23343"/>
    </source>
</evidence>
<dbReference type="EMBL" id="BK015606">
    <property type="protein sequence ID" value="DAE15491.1"/>
    <property type="molecule type" value="Genomic_DNA"/>
</dbReference>
<sequence>MPYLEHRIDLGTQIEVEKTFSGRWGKRIPRGEKEKPTKEIMEKVNLRNTTKKLRRTLVLNFEPGDYHITLTYVGDPPEPKEAAGNLSKFLLYLQRWYRRQGKELRYVKVTEYKQKRIHHHIVVNDIPGALGKMRALWKGGMYPSVLYADGGFEDLAAYLVKETKLTFRDLEAPSRLRYSTSRNLKKPQVETRVMKADEWVKTPVPPRGYWIPKESLEEGVSEITGRRYQYYTLIPMERAVKGGEYYKPRRQSCRSG</sequence>
<organism evidence="2">
    <name type="scientific">Podoviridae sp. ctZ5d16</name>
    <dbReference type="NCBI Taxonomy" id="2825257"/>
    <lineage>
        <taxon>Viruses</taxon>
        <taxon>Duplodnaviria</taxon>
        <taxon>Heunggongvirae</taxon>
        <taxon>Uroviricota</taxon>
        <taxon>Caudoviricetes</taxon>
    </lineage>
</organism>
<name>A0A8S5Q9K8_9CAUD</name>
<dbReference type="Pfam" id="PF23343">
    <property type="entry name" value="REP_ORF2-G2P"/>
    <property type="match status" value="1"/>
</dbReference>